<name>A0A8X6L5I4_TRICU</name>
<evidence type="ECO:0000313" key="2">
    <source>
        <dbReference type="Proteomes" id="UP000887116"/>
    </source>
</evidence>
<feature type="non-terminal residue" evidence="1">
    <location>
        <position position="1"/>
    </location>
</feature>
<sequence length="71" mass="8270">DQSLFFVCYSAQTLENCGSAAQNLVRQLLDHIDYIEQFCPLSQHDDIKQLMAIMELSVEEERDLKKLFSME</sequence>
<gene>
    <name evidence="1" type="ORF">TNCT_95701</name>
</gene>
<dbReference type="EMBL" id="BMAO01005028">
    <property type="protein sequence ID" value="GFQ98495.1"/>
    <property type="molecule type" value="Genomic_DNA"/>
</dbReference>
<evidence type="ECO:0000313" key="1">
    <source>
        <dbReference type="EMBL" id="GFQ98495.1"/>
    </source>
</evidence>
<comment type="caution">
    <text evidence="1">The sequence shown here is derived from an EMBL/GenBank/DDBJ whole genome shotgun (WGS) entry which is preliminary data.</text>
</comment>
<proteinExistence type="predicted"/>
<dbReference type="Proteomes" id="UP000887116">
    <property type="component" value="Unassembled WGS sequence"/>
</dbReference>
<dbReference type="OrthoDB" id="6435700at2759"/>
<keyword evidence="2" id="KW-1185">Reference proteome</keyword>
<reference evidence="1" key="1">
    <citation type="submission" date="2020-07" db="EMBL/GenBank/DDBJ databases">
        <title>Multicomponent nature underlies the extraordinary mechanical properties of spider dragline silk.</title>
        <authorList>
            <person name="Kono N."/>
            <person name="Nakamura H."/>
            <person name="Mori M."/>
            <person name="Yoshida Y."/>
            <person name="Ohtoshi R."/>
            <person name="Malay A.D."/>
            <person name="Moran D.A.P."/>
            <person name="Tomita M."/>
            <person name="Numata K."/>
            <person name="Arakawa K."/>
        </authorList>
    </citation>
    <scope>NUCLEOTIDE SEQUENCE</scope>
</reference>
<organism evidence="1 2">
    <name type="scientific">Trichonephila clavata</name>
    <name type="common">Joro spider</name>
    <name type="synonym">Nephila clavata</name>
    <dbReference type="NCBI Taxonomy" id="2740835"/>
    <lineage>
        <taxon>Eukaryota</taxon>
        <taxon>Metazoa</taxon>
        <taxon>Ecdysozoa</taxon>
        <taxon>Arthropoda</taxon>
        <taxon>Chelicerata</taxon>
        <taxon>Arachnida</taxon>
        <taxon>Araneae</taxon>
        <taxon>Araneomorphae</taxon>
        <taxon>Entelegynae</taxon>
        <taxon>Araneoidea</taxon>
        <taxon>Nephilidae</taxon>
        <taxon>Trichonephila</taxon>
    </lineage>
</organism>
<dbReference type="AlphaFoldDB" id="A0A8X6L5I4"/>
<accession>A0A8X6L5I4</accession>
<protein>
    <submittedName>
        <fullName evidence="1">Uncharacterized protein</fullName>
    </submittedName>
</protein>